<dbReference type="Pfam" id="PF10117">
    <property type="entry name" value="McrBC"/>
    <property type="match status" value="1"/>
</dbReference>
<evidence type="ECO:0008006" key="3">
    <source>
        <dbReference type="Google" id="ProtNLM"/>
    </source>
</evidence>
<name>A0ABV4T4Y2_9EURY</name>
<comment type="caution">
    <text evidence="1">The sequence shown here is derived from an EMBL/GenBank/DDBJ whole genome shotgun (WGS) entry which is preliminary data.</text>
</comment>
<dbReference type="RefSeq" id="WP_372824106.1">
    <property type="nucleotide sequence ID" value="NZ_JARRIF010000002.1"/>
</dbReference>
<accession>A0ABV4T4Y2</accession>
<evidence type="ECO:0000313" key="2">
    <source>
        <dbReference type="Proteomes" id="UP001571980"/>
    </source>
</evidence>
<dbReference type="PANTHER" id="PTHR38733:SF1">
    <property type="entry name" value="TYPE IV METHYL-DIRECTED RESTRICTION ENZYME ECOKMCRBC"/>
    <property type="match status" value="1"/>
</dbReference>
<gene>
    <name evidence="1" type="ORF">P8X34_09155</name>
</gene>
<keyword evidence="2" id="KW-1185">Reference proteome</keyword>
<sequence>MPSITLFEHEPREVDEGVREAVKIINRTLPRPTSTSNDSPQEDFTEENGFLQVTAKGIKAKHYVGFAFAGDLSIQVLPKVFKSWGELDAIIGFMKMLNVSYGLNIYDVDLSTFKSLKARSNIFEVLVFLYAKSLWEEILKGYHREYVQRVSEEKFLRGKLLVERQILKLPHKMHEFTVEVHEFTQDNLLNQIFYFTTGFALSKTRWEGNKRLLESLMLVFADVTPKRITPRDFERVHFTRLNERFRKPFNLAKIILGSIAEGRENIGGFFVDMNELFERFILWALRSSGFRVHYQREFWFVKDVLKARPDYVIEGVGVADAKYREWNAEPDILRQIYVYSKILEFQGEEGRAFLIFPRTEGFNKDLEPQELEFFDGSRIEILPYDLEVLREGYLDPLFKAYFGKR</sequence>
<dbReference type="PANTHER" id="PTHR38733">
    <property type="entry name" value="PROTEIN MCRC"/>
    <property type="match status" value="1"/>
</dbReference>
<proteinExistence type="predicted"/>
<organism evidence="1 2">
    <name type="scientific">Pyrococcus kukulkanii</name>
    <dbReference type="NCBI Taxonomy" id="1609559"/>
    <lineage>
        <taxon>Archaea</taxon>
        <taxon>Methanobacteriati</taxon>
        <taxon>Methanobacteriota</taxon>
        <taxon>Thermococci</taxon>
        <taxon>Thermococcales</taxon>
        <taxon>Thermococcaceae</taxon>
        <taxon>Pyrococcus</taxon>
    </lineage>
</organism>
<protein>
    <recommendedName>
        <fullName evidence="3">Restriction endonuclease</fullName>
    </recommendedName>
</protein>
<evidence type="ECO:0000313" key="1">
    <source>
        <dbReference type="EMBL" id="MFA4804889.1"/>
    </source>
</evidence>
<dbReference type="Proteomes" id="UP001571980">
    <property type="component" value="Unassembled WGS sequence"/>
</dbReference>
<reference evidence="1 2" key="1">
    <citation type="submission" date="2023-03" db="EMBL/GenBank/DDBJ databases">
        <title>Speciation in Pyrococcus: adaptation to high temperature as a mechanism.</title>
        <authorList>
            <person name="Gu J."/>
        </authorList>
    </citation>
    <scope>NUCLEOTIDE SEQUENCE [LARGE SCALE GENOMIC DNA]</scope>
    <source>
        <strain evidence="1 2">LMOA34</strain>
    </source>
</reference>
<dbReference type="EMBL" id="JARRIG010000006">
    <property type="protein sequence ID" value="MFA4804889.1"/>
    <property type="molecule type" value="Genomic_DNA"/>
</dbReference>
<dbReference type="InterPro" id="IPR019292">
    <property type="entry name" value="McrC"/>
</dbReference>